<dbReference type="EMBL" id="CP041676">
    <property type="protein sequence ID" value="QDR72146.1"/>
    <property type="molecule type" value="Genomic_DNA"/>
</dbReference>
<accession>A0A517D467</accession>
<evidence type="ECO:0008006" key="3">
    <source>
        <dbReference type="Google" id="ProtNLM"/>
    </source>
</evidence>
<dbReference type="Proteomes" id="UP000316394">
    <property type="component" value="Chromosome"/>
</dbReference>
<organism evidence="1 2">
    <name type="scientific">Limosilactobacillus reuteri</name>
    <name type="common">Lactobacillus reuteri</name>
    <dbReference type="NCBI Taxonomy" id="1598"/>
    <lineage>
        <taxon>Bacteria</taxon>
        <taxon>Bacillati</taxon>
        <taxon>Bacillota</taxon>
        <taxon>Bacilli</taxon>
        <taxon>Lactobacillales</taxon>
        <taxon>Lactobacillaceae</taxon>
        <taxon>Limosilactobacillus</taxon>
    </lineage>
</organism>
<proteinExistence type="predicted"/>
<evidence type="ECO:0000313" key="2">
    <source>
        <dbReference type="Proteomes" id="UP000316394"/>
    </source>
</evidence>
<dbReference type="AlphaFoldDB" id="A0A517D467"/>
<protein>
    <recommendedName>
        <fullName evidence="3">DUF771 domain-containing protein</fullName>
    </recommendedName>
</protein>
<sequence>MQALLDERDYQTITNEVLKRIKQQYSLVPKSHNQIEDWVGIQEFTNCLPVKKDKEWVRMFILSLPTFKNWVINLNAGSGHPTKINKTKGLAWVNDHQNEVDWNQSLPR</sequence>
<reference evidence="1 2" key="1">
    <citation type="submission" date="2019-07" db="EMBL/GenBank/DDBJ databases">
        <title>Gastrointestinal microbiota of Peromyscus leucopus, the white-footed mouse.</title>
        <authorList>
            <person name="Milovic A."/>
            <person name="Bassam K."/>
            <person name="Barbour A.G."/>
        </authorList>
    </citation>
    <scope>NUCLEOTIDE SEQUENCE [LARGE SCALE GENOMIC DNA]</scope>
    <source>
        <strain evidence="1 2">LL7</strain>
    </source>
</reference>
<dbReference type="RefSeq" id="WP_144226681.1">
    <property type="nucleotide sequence ID" value="NZ_CP041676.1"/>
</dbReference>
<name>A0A517D467_LIMRT</name>
<gene>
    <name evidence="1" type="ORF">FOD75_03095</name>
</gene>
<evidence type="ECO:0000313" key="1">
    <source>
        <dbReference type="EMBL" id="QDR72146.1"/>
    </source>
</evidence>